<dbReference type="AlphaFoldDB" id="A0A0M8MGL9"/>
<organism evidence="1 2">
    <name type="scientific">Microbacterium aurantiacum</name>
    <dbReference type="NCBI Taxonomy" id="162393"/>
    <lineage>
        <taxon>Bacteria</taxon>
        <taxon>Bacillati</taxon>
        <taxon>Actinomycetota</taxon>
        <taxon>Actinomycetes</taxon>
        <taxon>Micrococcales</taxon>
        <taxon>Microbacteriaceae</taxon>
        <taxon>Microbacterium</taxon>
    </lineage>
</organism>
<evidence type="ECO:0000313" key="1">
    <source>
        <dbReference type="EMBL" id="KOS09687.1"/>
    </source>
</evidence>
<dbReference type="EMBL" id="LAVO01000025">
    <property type="protein sequence ID" value="KOS09687.1"/>
    <property type="molecule type" value="Genomic_DNA"/>
</dbReference>
<evidence type="ECO:0000313" key="2">
    <source>
        <dbReference type="Proteomes" id="UP000037737"/>
    </source>
</evidence>
<dbReference type="Proteomes" id="UP000037737">
    <property type="component" value="Unassembled WGS sequence"/>
</dbReference>
<protein>
    <submittedName>
        <fullName evidence="1">Uncharacterized protein</fullName>
    </submittedName>
</protein>
<dbReference type="SUPFAM" id="SSF48239">
    <property type="entry name" value="Terpenoid cyclases/Protein prenyltransferases"/>
    <property type="match status" value="1"/>
</dbReference>
<reference evidence="1" key="1">
    <citation type="submission" date="2015-04" db="EMBL/GenBank/DDBJ databases">
        <title>Complete genome sequence of Microbacterium chocolatum SIT 101, a bacterium enantioselectively hydrolyzing mesomeric diesters.</title>
        <authorList>
            <person name="Li X."/>
            <person name="Xu Y."/>
        </authorList>
    </citation>
    <scope>NUCLEOTIDE SEQUENCE [LARGE SCALE GENOMIC DNA]</scope>
    <source>
        <strain evidence="1">SIT 101</strain>
    </source>
</reference>
<dbReference type="GO" id="GO:0005975">
    <property type="term" value="P:carbohydrate metabolic process"/>
    <property type="evidence" value="ECO:0007669"/>
    <property type="project" value="InterPro"/>
</dbReference>
<name>A0A0M8MGL9_9MICO</name>
<dbReference type="PATRIC" id="fig|84292.3.peg.2973"/>
<proteinExistence type="predicted"/>
<keyword evidence="2" id="KW-1185">Reference proteome</keyword>
<dbReference type="SUPFAM" id="SSF48208">
    <property type="entry name" value="Six-hairpin glycosidases"/>
    <property type="match status" value="1"/>
</dbReference>
<dbReference type="InterPro" id="IPR008928">
    <property type="entry name" value="6-hairpin_glycosidase_sf"/>
</dbReference>
<accession>A0A0M8MGL9</accession>
<dbReference type="Gene3D" id="1.50.10.20">
    <property type="match status" value="1"/>
</dbReference>
<dbReference type="InterPro" id="IPR008930">
    <property type="entry name" value="Terpenoid_cyclase/PrenylTrfase"/>
</dbReference>
<comment type="caution">
    <text evidence="1">The sequence shown here is derived from an EMBL/GenBank/DDBJ whole genome shotgun (WGS) entry which is preliminary data.</text>
</comment>
<gene>
    <name evidence="1" type="ORF">XI38_14555</name>
</gene>
<sequence>MHTQTDSLTPSVTDAGVLLTSAAGSLNWSTPIIIDTIDGHTVRTGYDTFDTDDNGELTATARVELGEGTTLHITDQLRSDGVGVLIHRIVRVERAGTTTGVRVGFEARTTVDGASDEDWEYFIPSTMYNRNDTDGDGREDYLGTYEQEHRDDKNGILAMLARHGSSGATFSVARLTLPQYDNGVTPEQLVARSFVQQTDIGSLGLAPHSGQTSLRGAYPFTEAHSFCLDTDGTGWGAFTPVAVGTLIDITYEVRVTNSEDLTTAIWDLVQHQRSRLETKRPDPGVSLEAAIEHRQLLTQLYYRKWTAEENAKEPAGYLVHFSPRVGKTAGSLLEFGFSGDQALLAYAQLRWSQRTGVRLYADRARSVLDFFVTHCQLDNGFCQGIFDPINDEFTYWFTGILMPFQYAENEEDVRRYVGEQIAGALMPIARELRGIEGNYLRTMCESIYPLILAYQADDQPNPAWLHAAEKFGNFLLNTQAEDGSWYRAYAPDGAGLTSPAAWFGASDKELKSGTIFPVPILVELHRITGDERYLDAARKAATFMTEQYVEPVDYIGGLNDTTHIKSVKGDAVGVMFLMRSLLKLYEATADRAHLDAAVKAAKVLCSWVYLWDVPFPEDTLLGRAGFRSTGWAGCDVIASGTYLDNEFLEFTGDLANIAAHAGDAALLDFAELVQYGMQMALSTPENDHGYVAPGIQCEGILTSYWLSRPDTTEFSGAVNKVKGDDNDTCNALTNGQAAYGLYDLLDSFGTADFAAIKADRFQ</sequence>